<proteinExistence type="inferred from homology"/>
<dbReference type="Gene3D" id="2.170.150.20">
    <property type="entry name" value="Peptide methionine sulfoxide reductase"/>
    <property type="match status" value="1"/>
</dbReference>
<dbReference type="InterPro" id="IPR002579">
    <property type="entry name" value="Met_Sox_Rdtase_MsrB_dom"/>
</dbReference>
<dbReference type="PANTHER" id="PTHR43774">
    <property type="entry name" value="PEPTIDE METHIONINE SULFOXIDE REDUCTASE"/>
    <property type="match status" value="1"/>
</dbReference>
<evidence type="ECO:0000256" key="6">
    <source>
        <dbReference type="ARBA" id="ARBA00048488"/>
    </source>
</evidence>
<dbReference type="Pfam" id="PF01625">
    <property type="entry name" value="PMSR"/>
    <property type="match status" value="1"/>
</dbReference>
<name>A0A084GXE0_METID</name>
<dbReference type="STRING" id="246786.GS18_0212975"/>
<evidence type="ECO:0000256" key="7">
    <source>
        <dbReference type="ARBA" id="ARBA00048782"/>
    </source>
</evidence>
<dbReference type="FunFam" id="2.170.150.20:FF:000003">
    <property type="entry name" value="Peptide methionine sulfoxide reductase MsrB"/>
    <property type="match status" value="1"/>
</dbReference>
<keyword evidence="4" id="KW-0511">Multifunctional enzyme</keyword>
<feature type="domain" description="MsrB" evidence="10">
    <location>
        <begin position="235"/>
        <end position="357"/>
    </location>
</feature>
<dbReference type="InterPro" id="IPR036509">
    <property type="entry name" value="Met_Sox_Rdtase_MsrA_sf"/>
</dbReference>
<evidence type="ECO:0000256" key="1">
    <source>
        <dbReference type="ARBA" id="ARBA00005591"/>
    </source>
</evidence>
<comment type="similarity">
    <text evidence="2 8">Belongs to the MsrB Met sulfoxide reductase family.</text>
</comment>
<accession>A0A084GXE0</accession>
<evidence type="ECO:0000256" key="9">
    <source>
        <dbReference type="HAMAP-Rule" id="MF_01401"/>
    </source>
</evidence>
<dbReference type="GO" id="GO:0033744">
    <property type="term" value="F:L-methionine:thioredoxin-disulfide S-oxidoreductase activity"/>
    <property type="evidence" value="ECO:0007669"/>
    <property type="project" value="RHEA"/>
</dbReference>
<comment type="function">
    <text evidence="9">Has an important function as a repair enzyme for proteins that have been inactivated by oxidation. Catalyzes the reversible oxidation-reduction of methionine sulfoxide in proteins to methionine.</text>
</comment>
<organism evidence="11 12">
    <name type="scientific">Metabacillus indicus</name>
    <name type="common">Bacillus indicus</name>
    <dbReference type="NCBI Taxonomy" id="246786"/>
    <lineage>
        <taxon>Bacteria</taxon>
        <taxon>Bacillati</taxon>
        <taxon>Bacillota</taxon>
        <taxon>Bacilli</taxon>
        <taxon>Bacillales</taxon>
        <taxon>Bacillaceae</taxon>
        <taxon>Metabacillus</taxon>
    </lineage>
</organism>
<gene>
    <name evidence="9" type="primary">msrA</name>
    <name evidence="8" type="synonym">msrB</name>
    <name evidence="11" type="ORF">GS18_0212975</name>
</gene>
<dbReference type="GO" id="GO:0008113">
    <property type="term" value="F:peptide-methionine (S)-S-oxide reductase activity"/>
    <property type="evidence" value="ECO:0007669"/>
    <property type="project" value="UniProtKB-UniRule"/>
</dbReference>
<evidence type="ECO:0000256" key="8">
    <source>
        <dbReference type="HAMAP-Rule" id="MF_01400"/>
    </source>
</evidence>
<dbReference type="EC" id="1.8.4.11" evidence="9"/>
<comment type="caution">
    <text evidence="11">The sequence shown here is derived from an EMBL/GenBank/DDBJ whole genome shotgun (WGS) entry which is preliminary data.</text>
</comment>
<dbReference type="AlphaFoldDB" id="A0A084GXE0"/>
<evidence type="ECO:0000313" key="12">
    <source>
        <dbReference type="Proteomes" id="UP000028549"/>
    </source>
</evidence>
<dbReference type="EMBL" id="JNVC02000005">
    <property type="protein sequence ID" value="KEZ52002.1"/>
    <property type="molecule type" value="Genomic_DNA"/>
</dbReference>
<dbReference type="GO" id="GO:0033743">
    <property type="term" value="F:peptide-methionine (R)-S-oxide reductase activity"/>
    <property type="evidence" value="ECO:0007669"/>
    <property type="project" value="UniProtKB-UniRule"/>
</dbReference>
<evidence type="ECO:0000256" key="2">
    <source>
        <dbReference type="ARBA" id="ARBA00007174"/>
    </source>
</evidence>
<comment type="caution">
    <text evidence="8">Lacks conserved residue(s) required for the propagation of feature annotation.</text>
</comment>
<dbReference type="HAMAP" id="MF_01400">
    <property type="entry name" value="MsrB"/>
    <property type="match status" value="1"/>
</dbReference>
<feature type="active site" evidence="9">
    <location>
        <position position="57"/>
    </location>
</feature>
<evidence type="ECO:0000256" key="4">
    <source>
        <dbReference type="ARBA" id="ARBA00023268"/>
    </source>
</evidence>
<dbReference type="Gene3D" id="3.30.1060.10">
    <property type="entry name" value="Peptide methionine sulphoxide reductase MsrA"/>
    <property type="match status" value="1"/>
</dbReference>
<dbReference type="NCBIfam" id="TIGR00357">
    <property type="entry name" value="peptide-methionine (R)-S-oxide reductase MsrB"/>
    <property type="match status" value="1"/>
</dbReference>
<comment type="catalytic activity">
    <reaction evidence="6 8">
        <text>L-methionyl-[protein] + [thioredoxin]-disulfide + H2O = L-methionyl-(R)-S-oxide-[protein] + [thioredoxin]-dithiol</text>
        <dbReference type="Rhea" id="RHEA:24164"/>
        <dbReference type="Rhea" id="RHEA-COMP:10698"/>
        <dbReference type="Rhea" id="RHEA-COMP:10700"/>
        <dbReference type="Rhea" id="RHEA-COMP:12313"/>
        <dbReference type="Rhea" id="RHEA-COMP:12314"/>
        <dbReference type="ChEBI" id="CHEBI:15377"/>
        <dbReference type="ChEBI" id="CHEBI:16044"/>
        <dbReference type="ChEBI" id="CHEBI:29950"/>
        <dbReference type="ChEBI" id="CHEBI:45764"/>
        <dbReference type="ChEBI" id="CHEBI:50058"/>
        <dbReference type="EC" id="1.8.4.12"/>
    </reaction>
</comment>
<dbReference type="OrthoDB" id="4174719at2"/>
<dbReference type="HAMAP" id="MF_01401">
    <property type="entry name" value="MsrA"/>
    <property type="match status" value="1"/>
</dbReference>
<dbReference type="PANTHER" id="PTHR43774:SF1">
    <property type="entry name" value="PEPTIDE METHIONINE SULFOXIDE REDUCTASE MSRA 2"/>
    <property type="match status" value="1"/>
</dbReference>
<dbReference type="PROSITE" id="PS51790">
    <property type="entry name" value="MSRB"/>
    <property type="match status" value="1"/>
</dbReference>
<dbReference type="NCBIfam" id="TIGR00401">
    <property type="entry name" value="msrA"/>
    <property type="match status" value="1"/>
</dbReference>
<protein>
    <recommendedName>
        <fullName evidence="8 9">Multifunctional fusion protein</fullName>
    </recommendedName>
    <domain>
        <recommendedName>
            <fullName evidence="9">Peptide methionine sulfoxide reductase MsrA</fullName>
            <shortName evidence="9">Protein-methionine-S-oxide reductase</shortName>
            <ecNumber evidence="9">1.8.4.11</ecNumber>
        </recommendedName>
        <alternativeName>
            <fullName evidence="9">Peptide-methionine (S)-S-oxide reductase</fullName>
            <shortName evidence="9">Peptide Met(O) reductase</shortName>
        </alternativeName>
    </domain>
    <domain>
        <recommendedName>
            <fullName evidence="8">Peptide methionine sulfoxide reductase MsrB</fullName>
            <ecNumber evidence="8">1.8.4.12</ecNumber>
        </recommendedName>
        <alternativeName>
            <fullName evidence="8">Peptide-methionine (R)-S-oxide reductase</fullName>
        </alternativeName>
    </domain>
</protein>
<dbReference type="EC" id="1.8.4.12" evidence="8"/>
<sequence length="373" mass="42518">MKKRNVKIIMSIVLIPSLVFVMVKGGEALFTRSTGSTPVKASYEEEDLEVATFAGGCFWCMEPPFEKLDGVEDVISGYTGGEEENPSYNDVSSGQTGHVESVQVVYDPKTISYRDLLDVYWRQIDPTDADGQFVDRGKQYSTAIFFHSEEQKKEAESSKTALGESGRFDKEIVTPILPAKTFYMAEEYHQDYYKKNEIRYKYYRDNSGRDQFLEKVWGKNDAQAPADSAYSRPTDKELKESLTDIQYEVTQKDGTEEAYNNEYWDLKDDGIYVDIVSGEPLFSSKDKYDSKTGWPSFTKPLVKGNIIEKEDRSFFTVRTEVRSKYGDSHLGHVFDDGPEPTGLRYCINSAALRFVPAEDLEQEGYSEFADLFK</sequence>
<dbReference type="RefSeq" id="WP_029566871.1">
    <property type="nucleotide sequence ID" value="NZ_JNVC02000005.1"/>
</dbReference>
<feature type="active site" description="Nucleophile" evidence="8">
    <location>
        <position position="346"/>
    </location>
</feature>
<comment type="similarity">
    <text evidence="1 9">Belongs to the MsrA Met sulfoxide reductase family.</text>
</comment>
<dbReference type="InterPro" id="IPR002569">
    <property type="entry name" value="Met_Sox_Rdtase_MsrA_dom"/>
</dbReference>
<dbReference type="SUPFAM" id="SSF51316">
    <property type="entry name" value="Mss4-like"/>
    <property type="match status" value="1"/>
</dbReference>
<comment type="catalytic activity">
    <reaction evidence="5 9">
        <text>L-methionyl-[protein] + [thioredoxin]-disulfide + H2O = L-methionyl-(S)-S-oxide-[protein] + [thioredoxin]-dithiol</text>
        <dbReference type="Rhea" id="RHEA:14217"/>
        <dbReference type="Rhea" id="RHEA-COMP:10698"/>
        <dbReference type="Rhea" id="RHEA-COMP:10700"/>
        <dbReference type="Rhea" id="RHEA-COMP:12313"/>
        <dbReference type="Rhea" id="RHEA-COMP:12315"/>
        <dbReference type="ChEBI" id="CHEBI:15377"/>
        <dbReference type="ChEBI" id="CHEBI:16044"/>
        <dbReference type="ChEBI" id="CHEBI:29950"/>
        <dbReference type="ChEBI" id="CHEBI:44120"/>
        <dbReference type="ChEBI" id="CHEBI:50058"/>
        <dbReference type="EC" id="1.8.4.11"/>
    </reaction>
</comment>
<dbReference type="SUPFAM" id="SSF55068">
    <property type="entry name" value="Peptide methionine sulfoxide reductase"/>
    <property type="match status" value="1"/>
</dbReference>
<reference evidence="11 12" key="1">
    <citation type="journal article" date="2005" name="Int. J. Syst. Evol. Microbiol.">
        <title>Bacillus cibi sp. nov., isolated from jeotgal, a traditional Korean fermented seafood.</title>
        <authorList>
            <person name="Yoon J.H."/>
            <person name="Lee C.H."/>
            <person name="Oh T.K."/>
        </authorList>
    </citation>
    <scope>NUCLEOTIDE SEQUENCE [LARGE SCALE GENOMIC DNA]</scope>
    <source>
        <strain evidence="11 12">DSM 16189</strain>
    </source>
</reference>
<evidence type="ECO:0000256" key="3">
    <source>
        <dbReference type="ARBA" id="ARBA00023002"/>
    </source>
</evidence>
<dbReference type="Pfam" id="PF01641">
    <property type="entry name" value="SelR"/>
    <property type="match status" value="1"/>
</dbReference>
<keyword evidence="3 8" id="KW-0560">Oxidoreductase</keyword>
<comment type="catalytic activity">
    <reaction evidence="7 9">
        <text>[thioredoxin]-disulfide + L-methionine + H2O = L-methionine (S)-S-oxide + [thioredoxin]-dithiol</text>
        <dbReference type="Rhea" id="RHEA:19993"/>
        <dbReference type="Rhea" id="RHEA-COMP:10698"/>
        <dbReference type="Rhea" id="RHEA-COMP:10700"/>
        <dbReference type="ChEBI" id="CHEBI:15377"/>
        <dbReference type="ChEBI" id="CHEBI:29950"/>
        <dbReference type="ChEBI" id="CHEBI:50058"/>
        <dbReference type="ChEBI" id="CHEBI:57844"/>
        <dbReference type="ChEBI" id="CHEBI:58772"/>
        <dbReference type="EC" id="1.8.4.11"/>
    </reaction>
</comment>
<evidence type="ECO:0000313" key="11">
    <source>
        <dbReference type="EMBL" id="KEZ52002.1"/>
    </source>
</evidence>
<dbReference type="Proteomes" id="UP000028549">
    <property type="component" value="Unassembled WGS sequence"/>
</dbReference>
<dbReference type="InterPro" id="IPR011057">
    <property type="entry name" value="Mss4-like_sf"/>
</dbReference>
<evidence type="ECO:0000259" key="10">
    <source>
        <dbReference type="PROSITE" id="PS51790"/>
    </source>
</evidence>
<evidence type="ECO:0000256" key="5">
    <source>
        <dbReference type="ARBA" id="ARBA00047806"/>
    </source>
</evidence>
<keyword evidence="12" id="KW-1185">Reference proteome</keyword>